<evidence type="ECO:0000256" key="11">
    <source>
        <dbReference type="ARBA" id="ARBA00048134"/>
    </source>
</evidence>
<organism evidence="14 15">
    <name type="scientific">Maribacter hydrothermalis</name>
    <dbReference type="NCBI Taxonomy" id="1836467"/>
    <lineage>
        <taxon>Bacteria</taxon>
        <taxon>Pseudomonadati</taxon>
        <taxon>Bacteroidota</taxon>
        <taxon>Flavobacteriia</taxon>
        <taxon>Flavobacteriales</taxon>
        <taxon>Flavobacteriaceae</taxon>
        <taxon>Maribacter</taxon>
    </lineage>
</organism>
<evidence type="ECO:0000259" key="13">
    <source>
        <dbReference type="Pfam" id="PF07298"/>
    </source>
</evidence>
<gene>
    <name evidence="14" type="ORF">A9200_16245</name>
</gene>
<feature type="transmembrane region" description="Helical" evidence="12">
    <location>
        <begin position="45"/>
        <end position="65"/>
    </location>
</feature>
<evidence type="ECO:0000256" key="8">
    <source>
        <dbReference type="ARBA" id="ARBA00022692"/>
    </source>
</evidence>
<evidence type="ECO:0000256" key="6">
    <source>
        <dbReference type="ARBA" id="ARBA00022679"/>
    </source>
</evidence>
<keyword evidence="15" id="KW-1185">Reference proteome</keyword>
<proteinExistence type="inferred from homology"/>
<feature type="transmembrane region" description="Helical" evidence="12">
    <location>
        <begin position="7"/>
        <end position="33"/>
    </location>
</feature>
<comment type="similarity">
    <text evidence="3">Belongs to the nurim family.</text>
</comment>
<keyword evidence="8 12" id="KW-0812">Transmembrane</keyword>
<feature type="transmembrane region" description="Helical" evidence="12">
    <location>
        <begin position="193"/>
        <end position="213"/>
    </location>
</feature>
<keyword evidence="6" id="KW-0808">Transferase</keyword>
<evidence type="ECO:0000256" key="10">
    <source>
        <dbReference type="ARBA" id="ARBA00023136"/>
    </source>
</evidence>
<evidence type="ECO:0000313" key="15">
    <source>
        <dbReference type="Proteomes" id="UP000092164"/>
    </source>
</evidence>
<feature type="domain" description="NnrU" evidence="13">
    <location>
        <begin position="54"/>
        <end position="195"/>
    </location>
</feature>
<dbReference type="Pfam" id="PF07298">
    <property type="entry name" value="NnrU"/>
    <property type="match status" value="1"/>
</dbReference>
<dbReference type="NCBIfam" id="NF045656">
    <property type="entry name" value="MeththiolMtaseMddA"/>
    <property type="match status" value="1"/>
</dbReference>
<feature type="transmembrane region" description="Helical" evidence="12">
    <location>
        <begin position="123"/>
        <end position="147"/>
    </location>
</feature>
<dbReference type="STRING" id="1836467.BTR34_01040"/>
<evidence type="ECO:0000256" key="5">
    <source>
        <dbReference type="ARBA" id="ARBA00022603"/>
    </source>
</evidence>
<keyword evidence="7" id="KW-0949">S-adenosyl-L-methionine</keyword>
<evidence type="ECO:0000256" key="7">
    <source>
        <dbReference type="ARBA" id="ARBA00022691"/>
    </source>
</evidence>
<dbReference type="RefSeq" id="WP_068484001.1">
    <property type="nucleotide sequence ID" value="NZ_CP018760.1"/>
</dbReference>
<keyword evidence="5" id="KW-0489">Methyltransferase</keyword>
<comment type="subcellular location">
    <subcellularLocation>
        <location evidence="2">Membrane</location>
        <topology evidence="2">Multi-pass membrane protein</topology>
    </subcellularLocation>
</comment>
<protein>
    <recommendedName>
        <fullName evidence="4">methanethiol S-methyltransferase</fullName>
        <ecNumber evidence="4">2.1.1.334</ecNumber>
    </recommendedName>
</protein>
<dbReference type="GO" id="GO:0016020">
    <property type="term" value="C:membrane"/>
    <property type="evidence" value="ECO:0007669"/>
    <property type="project" value="UniProtKB-SubCell"/>
</dbReference>
<dbReference type="GO" id="GO:0008168">
    <property type="term" value="F:methyltransferase activity"/>
    <property type="evidence" value="ECO:0007669"/>
    <property type="project" value="UniProtKB-KW"/>
</dbReference>
<comment type="function">
    <text evidence="1">Catalyzes the methylation of methanethiol (MeSH) to yield dimethylsulphide (DMS).</text>
</comment>
<evidence type="ECO:0000256" key="1">
    <source>
        <dbReference type="ARBA" id="ARBA00002096"/>
    </source>
</evidence>
<evidence type="ECO:0000313" key="14">
    <source>
        <dbReference type="EMBL" id="OBR40426.1"/>
    </source>
</evidence>
<comment type="catalytic activity">
    <reaction evidence="11">
        <text>methanethiol + S-adenosyl-L-methionine = dimethyl sulfide + S-adenosyl-L-homocysteine + H(+)</text>
        <dbReference type="Rhea" id="RHEA:50428"/>
        <dbReference type="ChEBI" id="CHEBI:15378"/>
        <dbReference type="ChEBI" id="CHEBI:16007"/>
        <dbReference type="ChEBI" id="CHEBI:17437"/>
        <dbReference type="ChEBI" id="CHEBI:57856"/>
        <dbReference type="ChEBI" id="CHEBI:59789"/>
        <dbReference type="EC" id="2.1.1.334"/>
    </reaction>
</comment>
<evidence type="ECO:0000256" key="2">
    <source>
        <dbReference type="ARBA" id="ARBA00004141"/>
    </source>
</evidence>
<accession>A0A1B7ZBZ4</accession>
<dbReference type="PANTHER" id="PTHR31040:SF1">
    <property type="entry name" value="NURIM"/>
    <property type="match status" value="1"/>
</dbReference>
<dbReference type="OrthoDB" id="9809773at2"/>
<keyword evidence="9 12" id="KW-1133">Transmembrane helix</keyword>
<evidence type="ECO:0000256" key="4">
    <source>
        <dbReference type="ARBA" id="ARBA00012149"/>
    </source>
</evidence>
<dbReference type="Gene3D" id="1.20.120.1630">
    <property type="match status" value="1"/>
</dbReference>
<dbReference type="Proteomes" id="UP000092164">
    <property type="component" value="Unassembled WGS sequence"/>
</dbReference>
<evidence type="ECO:0000256" key="3">
    <source>
        <dbReference type="ARBA" id="ARBA00010631"/>
    </source>
</evidence>
<dbReference type="InterPro" id="IPR033580">
    <property type="entry name" value="Nurim-like"/>
</dbReference>
<dbReference type="PANTHER" id="PTHR31040">
    <property type="entry name" value="NURIM"/>
    <property type="match status" value="1"/>
</dbReference>
<dbReference type="EC" id="2.1.1.334" evidence="4"/>
<dbReference type="GO" id="GO:0032259">
    <property type="term" value="P:methylation"/>
    <property type="evidence" value="ECO:0007669"/>
    <property type="project" value="UniProtKB-KW"/>
</dbReference>
<dbReference type="KEGG" id="mart:BTR34_01040"/>
<reference evidence="15" key="1">
    <citation type="submission" date="2016-06" db="EMBL/GenBank/DDBJ databases">
        <authorList>
            <person name="Zhan P."/>
        </authorList>
    </citation>
    <scope>NUCLEOTIDE SEQUENCE [LARGE SCALE GENOMIC DNA]</scope>
    <source>
        <strain evidence="15">T28</strain>
    </source>
</reference>
<keyword evidence="10 12" id="KW-0472">Membrane</keyword>
<evidence type="ECO:0000256" key="12">
    <source>
        <dbReference type="SAM" id="Phobius"/>
    </source>
</evidence>
<evidence type="ECO:0000256" key="9">
    <source>
        <dbReference type="ARBA" id="ARBA00022989"/>
    </source>
</evidence>
<sequence>MKKVLILIYGIIAYLVFLVSFLYAIGFVGNLFVPKSIDSGAEAPIIHSVLINLALLSLFAIQHSIMARPVFKVWFTKFINPAMERSTYVLLSSLILLLLYWKWQPMTTIVWETEAIASTTLMAVFFSGWFIVFLSTLMISHFELFGLTQIYQNFKNQSLTTPKFQVNWFYKLVRHPIMLGFIIAFWAAPTMTIGRLLFAVVTTAYILVAVKFLEEKDLKKIIGKDYEAYQKRVPMIFPFTKFKK</sequence>
<dbReference type="InterPro" id="IPR054700">
    <property type="entry name" value="MddA"/>
</dbReference>
<name>A0A1B7ZBZ4_9FLAO</name>
<feature type="transmembrane region" description="Helical" evidence="12">
    <location>
        <begin position="168"/>
        <end position="187"/>
    </location>
</feature>
<dbReference type="AlphaFoldDB" id="A0A1B7ZBZ4"/>
<feature type="transmembrane region" description="Helical" evidence="12">
    <location>
        <begin position="86"/>
        <end position="103"/>
    </location>
</feature>
<dbReference type="EMBL" id="LZFP01000008">
    <property type="protein sequence ID" value="OBR40426.1"/>
    <property type="molecule type" value="Genomic_DNA"/>
</dbReference>
<comment type="caution">
    <text evidence="14">The sequence shown here is derived from an EMBL/GenBank/DDBJ whole genome shotgun (WGS) entry which is preliminary data.</text>
</comment>
<dbReference type="InterPro" id="IPR009915">
    <property type="entry name" value="NnrU_dom"/>
</dbReference>